<evidence type="ECO:0008006" key="11">
    <source>
        <dbReference type="Google" id="ProtNLM"/>
    </source>
</evidence>
<feature type="transmembrane region" description="Helical" evidence="1">
    <location>
        <begin position="113"/>
        <end position="131"/>
    </location>
</feature>
<evidence type="ECO:0000313" key="8">
    <source>
        <dbReference type="Proteomes" id="UP000256923"/>
    </source>
</evidence>
<dbReference type="OrthoDB" id="9791120at2"/>
<proteinExistence type="predicted"/>
<protein>
    <recommendedName>
        <fullName evidence="11">DoxX family protein</fullName>
    </recommendedName>
</protein>
<evidence type="ECO:0000313" key="3">
    <source>
        <dbReference type="EMBL" id="MBF4272041.1"/>
    </source>
</evidence>
<dbReference type="EMBL" id="SCLC01000005">
    <property type="protein sequence ID" value="MBF4434524.1"/>
    <property type="molecule type" value="Genomic_DNA"/>
</dbReference>
<evidence type="ECO:0000313" key="6">
    <source>
        <dbReference type="EMBL" id="MBT2918669.1"/>
    </source>
</evidence>
<dbReference type="KEGG" id="vau:VANGNB10_cI2319"/>
<feature type="transmembrane region" description="Helical" evidence="1">
    <location>
        <begin position="75"/>
        <end position="93"/>
    </location>
</feature>
<dbReference type="OMA" id="IFFHLFT"/>
<sequence length="150" mass="16402">MTFKASQHLPSLLIAFVFIQSLVFKFSGSYETNYIFGTLGAWSGLGWFAVYGGYLIGTAELIASILLFSRWHGLGALMSVGIMSGAIFFHLFTPLGIVMPEFNQVGEVVGNDSGLLFAMACLVWLCAAFLVRRDLKNGDGLLHQWLNKGV</sequence>
<evidence type="ECO:0000313" key="2">
    <source>
        <dbReference type="EMBL" id="AZS24559.1"/>
    </source>
</evidence>
<dbReference type="GeneID" id="83859052"/>
<dbReference type="AlphaFoldDB" id="A0A191W6F8"/>
<dbReference type="EMBL" id="RDOM01000013">
    <property type="protein sequence ID" value="MBF4272041.1"/>
    <property type="molecule type" value="Genomic_DNA"/>
</dbReference>
<accession>A0A1E5FKD2</accession>
<evidence type="ECO:0000313" key="4">
    <source>
        <dbReference type="EMBL" id="MBF4374669.1"/>
    </source>
</evidence>
<evidence type="ECO:0000313" key="9">
    <source>
        <dbReference type="Proteomes" id="UP000722957"/>
    </source>
</evidence>
<evidence type="ECO:0000256" key="1">
    <source>
        <dbReference type="SAM" id="Phobius"/>
    </source>
</evidence>
<reference evidence="6 7" key="1">
    <citation type="journal article" date="2017" name="J. Fish Dis.">
        <title>Comparative assessment of Vibrio virulence in marine fish larvae.</title>
        <authorList>
            <person name="Ronneseth A."/>
            <person name="Castillo D."/>
            <person name="D'Alvise P."/>
            <person name="Tonnesen O."/>
            <person name="Haugland G."/>
            <person name="Grotkjaer T."/>
            <person name="Engell-Sorensen K."/>
            <person name="Norremark L."/>
            <person name="Bergh O."/>
            <person name="Wergeland H.I."/>
            <person name="Gram L."/>
        </authorList>
    </citation>
    <scope>NUCLEOTIDE SEQUENCE [LARGE SCALE GENOMIC DNA]</scope>
    <source>
        <strain evidence="6 7">90-11-286</strain>
    </source>
</reference>
<keyword evidence="10" id="KW-1185">Reference proteome</keyword>
<reference evidence="2 8" key="2">
    <citation type="submission" date="2018-12" db="EMBL/GenBank/DDBJ databases">
        <title>Characterization and Draft Genome of Vibrio anguillarum J360 Marine Pathogen Isolated from an Outbreak in Lumpfish (Cyclopterus lumpus).</title>
        <authorList>
            <person name="Vasquez J.I."/>
            <person name="Cao T."/>
            <person name="Chakraborty S."/>
            <person name="Gnanagobal H."/>
            <person name="Wescot J."/>
            <person name="Boyce D."/>
            <person name="Santander J."/>
        </authorList>
    </citation>
    <scope>NUCLEOTIDE SEQUENCE [LARGE SCALE GENOMIC DNA]</scope>
    <source>
        <strain evidence="2 8">J360</strain>
    </source>
</reference>
<feature type="transmembrane region" description="Helical" evidence="1">
    <location>
        <begin position="12"/>
        <end position="28"/>
    </location>
</feature>
<keyword evidence="1" id="KW-1133">Transmembrane helix</keyword>
<organism evidence="3 9">
    <name type="scientific">Vibrio anguillarum</name>
    <name type="common">Listonella anguillarum</name>
    <dbReference type="NCBI Taxonomy" id="55601"/>
    <lineage>
        <taxon>Bacteria</taxon>
        <taxon>Pseudomonadati</taxon>
        <taxon>Pseudomonadota</taxon>
        <taxon>Gammaproteobacteria</taxon>
        <taxon>Vibrionales</taxon>
        <taxon>Vibrionaceae</taxon>
        <taxon>Vibrio</taxon>
    </lineage>
</organism>
<dbReference type="RefSeq" id="WP_013855934.1">
    <property type="nucleotide sequence ID" value="NZ_AJYT02000081.1"/>
</dbReference>
<dbReference type="EMBL" id="RDPI01000020">
    <property type="protein sequence ID" value="MBF4374669.1"/>
    <property type="molecule type" value="Genomic_DNA"/>
</dbReference>
<name>A0A191W6F8_VIBAN</name>
<evidence type="ECO:0000313" key="10">
    <source>
        <dbReference type="Proteomes" id="UP000726136"/>
    </source>
</evidence>
<reference evidence="6" key="4">
    <citation type="submission" date="2021-05" db="EMBL/GenBank/DDBJ databases">
        <authorList>
            <person name="Kalatzis P.G."/>
            <person name="Castillo D."/>
            <person name="D'Alvise P."/>
            <person name="Middelboe M."/>
            <person name="Gram L."/>
        </authorList>
    </citation>
    <scope>NUCLEOTIDE SEQUENCE</scope>
    <source>
        <strain evidence="6">90-11-286</strain>
    </source>
</reference>
<dbReference type="Proteomes" id="UP000722957">
    <property type="component" value="Unassembled WGS sequence"/>
</dbReference>
<evidence type="ECO:0000313" key="5">
    <source>
        <dbReference type="EMBL" id="MBF4434524.1"/>
    </source>
</evidence>
<accession>A0A191W6F8</accession>
<dbReference type="EMBL" id="CP034672">
    <property type="protein sequence ID" value="AZS24559.1"/>
    <property type="molecule type" value="Genomic_DNA"/>
</dbReference>
<dbReference type="EMBL" id="JAHGUI010000028">
    <property type="protein sequence ID" value="MBT2918669.1"/>
    <property type="molecule type" value="Genomic_DNA"/>
</dbReference>
<dbReference type="Proteomes" id="UP000078309">
    <property type="component" value="Unassembled WGS sequence"/>
</dbReference>
<keyword evidence="1" id="KW-0812">Transmembrane</keyword>
<reference evidence="9 10" key="3">
    <citation type="journal article" date="2021" name="PeerJ">
        <title>Analysis of 44 Vibrio anguillarum genomes reveals high genetic diversity.</title>
        <authorList>
            <person name="Hansen M.J."/>
            <person name="Dalsgaard I."/>
        </authorList>
    </citation>
    <scope>NUCLEOTIDE SEQUENCE [LARGE SCALE GENOMIC DNA]</scope>
    <source>
        <strain evidence="4 10">040915-1/1B</strain>
        <strain evidence="3 9">17-16730-2A</strain>
        <strain evidence="5">850617-1/1</strain>
    </source>
</reference>
<keyword evidence="1" id="KW-0472">Membrane</keyword>
<dbReference type="STRING" id="55601.AA407_02275"/>
<dbReference type="Proteomes" id="UP000786185">
    <property type="component" value="Unassembled WGS sequence"/>
</dbReference>
<evidence type="ECO:0000313" key="7">
    <source>
        <dbReference type="Proteomes" id="UP000078309"/>
    </source>
</evidence>
<dbReference type="Proteomes" id="UP000256923">
    <property type="component" value="Chromosome 1"/>
</dbReference>
<gene>
    <name evidence="2" type="ORF">DYL72_05460</name>
    <name evidence="3" type="ORF">EAY07_08240</name>
    <name evidence="4" type="ORF">EAY46_16475</name>
    <name evidence="5" type="ORF">ERJ77_08390</name>
    <name evidence="6" type="ORF">PL14_08210</name>
</gene>
<dbReference type="Proteomes" id="UP000726136">
    <property type="component" value="Unassembled WGS sequence"/>
</dbReference>